<comment type="subcellular location">
    <subcellularLocation>
        <location evidence="1">Nucleus</location>
    </subcellularLocation>
</comment>
<keyword evidence="7" id="KW-1185">Reference proteome</keyword>
<dbReference type="GO" id="GO:0003682">
    <property type="term" value="F:chromatin binding"/>
    <property type="evidence" value="ECO:0007669"/>
    <property type="project" value="TreeGrafter"/>
</dbReference>
<dbReference type="InterPro" id="IPR024057">
    <property type="entry name" value="Nucleoplasmin_core_dom"/>
</dbReference>
<feature type="compositionally biased region" description="Low complexity" evidence="4">
    <location>
        <begin position="224"/>
        <end position="246"/>
    </location>
</feature>
<evidence type="ECO:0000256" key="1">
    <source>
        <dbReference type="ARBA" id="ARBA00004123"/>
    </source>
</evidence>
<name>A0A6A4WGT8_AMPAM</name>
<feature type="compositionally biased region" description="Acidic residues" evidence="4">
    <location>
        <begin position="126"/>
        <end position="149"/>
    </location>
</feature>
<dbReference type="GO" id="GO:0005730">
    <property type="term" value="C:nucleolus"/>
    <property type="evidence" value="ECO:0007669"/>
    <property type="project" value="TreeGrafter"/>
</dbReference>
<evidence type="ECO:0000259" key="5">
    <source>
        <dbReference type="Pfam" id="PF03066"/>
    </source>
</evidence>
<dbReference type="AlphaFoldDB" id="A0A6A4WGT8"/>
<keyword evidence="3" id="KW-0539">Nucleus</keyword>
<feature type="domain" description="Nucleoplasmin core" evidence="5">
    <location>
        <begin position="6"/>
        <end position="121"/>
    </location>
</feature>
<dbReference type="GO" id="GO:0042393">
    <property type="term" value="F:histone binding"/>
    <property type="evidence" value="ECO:0007669"/>
    <property type="project" value="TreeGrafter"/>
</dbReference>
<dbReference type="OrthoDB" id="6075101at2759"/>
<protein>
    <recommendedName>
        <fullName evidence="5">Nucleoplasmin core domain-containing protein</fullName>
    </recommendedName>
</protein>
<dbReference type="GO" id="GO:0003723">
    <property type="term" value="F:RNA binding"/>
    <property type="evidence" value="ECO:0007669"/>
    <property type="project" value="TreeGrafter"/>
</dbReference>
<evidence type="ECO:0000256" key="3">
    <source>
        <dbReference type="ARBA" id="ARBA00023242"/>
    </source>
</evidence>
<evidence type="ECO:0000313" key="7">
    <source>
        <dbReference type="Proteomes" id="UP000440578"/>
    </source>
</evidence>
<dbReference type="Pfam" id="PF03066">
    <property type="entry name" value="Nucleoplasmin"/>
    <property type="match status" value="1"/>
</dbReference>
<dbReference type="PANTHER" id="PTHR22747:SF18">
    <property type="entry name" value="GEO09167P1-RELATED"/>
    <property type="match status" value="1"/>
</dbReference>
<dbReference type="SUPFAM" id="SSF69203">
    <property type="entry name" value="Nucleoplasmin-like core domain"/>
    <property type="match status" value="1"/>
</dbReference>
<dbReference type="EMBL" id="VIIS01000710">
    <property type="protein sequence ID" value="KAF0305945.1"/>
    <property type="molecule type" value="Genomic_DNA"/>
</dbReference>
<organism evidence="6 7">
    <name type="scientific">Amphibalanus amphitrite</name>
    <name type="common">Striped barnacle</name>
    <name type="synonym">Balanus amphitrite</name>
    <dbReference type="NCBI Taxonomy" id="1232801"/>
    <lineage>
        <taxon>Eukaryota</taxon>
        <taxon>Metazoa</taxon>
        <taxon>Ecdysozoa</taxon>
        <taxon>Arthropoda</taxon>
        <taxon>Crustacea</taxon>
        <taxon>Multicrustacea</taxon>
        <taxon>Cirripedia</taxon>
        <taxon>Thoracica</taxon>
        <taxon>Thoracicalcarea</taxon>
        <taxon>Balanomorpha</taxon>
        <taxon>Balanoidea</taxon>
        <taxon>Balanidae</taxon>
        <taxon>Amphibalaninae</taxon>
        <taxon>Amphibalanus</taxon>
    </lineage>
</organism>
<evidence type="ECO:0000313" key="6">
    <source>
        <dbReference type="EMBL" id="KAF0305945.1"/>
    </source>
</evidence>
<gene>
    <name evidence="6" type="ORF">FJT64_022494</name>
</gene>
<feature type="compositionally biased region" description="Basic residues" evidence="4">
    <location>
        <begin position="251"/>
        <end position="261"/>
    </location>
</feature>
<dbReference type="GO" id="GO:0005737">
    <property type="term" value="C:cytoplasm"/>
    <property type="evidence" value="ECO:0007669"/>
    <property type="project" value="TreeGrafter"/>
</dbReference>
<dbReference type="Gene3D" id="2.60.120.340">
    <property type="entry name" value="Nucleoplasmin core domain"/>
    <property type="match status" value="1"/>
</dbReference>
<evidence type="ECO:0000256" key="2">
    <source>
        <dbReference type="ARBA" id="ARBA00010744"/>
    </source>
</evidence>
<dbReference type="Proteomes" id="UP000440578">
    <property type="component" value="Unassembled WGS sequence"/>
</dbReference>
<dbReference type="InterPro" id="IPR004301">
    <property type="entry name" value="Nucleoplasmin"/>
</dbReference>
<dbReference type="GO" id="GO:0006338">
    <property type="term" value="P:chromatin remodeling"/>
    <property type="evidence" value="ECO:0007669"/>
    <property type="project" value="TreeGrafter"/>
</dbReference>
<accession>A0A6A4WGT8</accession>
<proteinExistence type="inferred from homology"/>
<dbReference type="GO" id="GO:0005654">
    <property type="term" value="C:nucleoplasm"/>
    <property type="evidence" value="ECO:0007669"/>
    <property type="project" value="TreeGrafter"/>
</dbReference>
<feature type="compositionally biased region" description="Acidic residues" evidence="4">
    <location>
        <begin position="189"/>
        <end position="213"/>
    </location>
</feature>
<dbReference type="InterPro" id="IPR036824">
    <property type="entry name" value="Nucleoplasmin_core_dom_sf"/>
</dbReference>
<reference evidence="6 7" key="1">
    <citation type="submission" date="2019-07" db="EMBL/GenBank/DDBJ databases">
        <title>Draft genome assembly of a fouling barnacle, Amphibalanus amphitrite (Darwin, 1854): The first reference genome for Thecostraca.</title>
        <authorList>
            <person name="Kim W."/>
        </authorList>
    </citation>
    <scope>NUCLEOTIDE SEQUENCE [LARGE SCALE GENOMIC DNA]</scope>
    <source>
        <strain evidence="6">SNU_AA5</strain>
        <tissue evidence="6">Soma without cirri and trophi</tissue>
    </source>
</reference>
<comment type="caution">
    <text evidence="6">The sequence shown here is derived from an EMBL/GenBank/DDBJ whole genome shotgun (WGS) entry which is preliminary data.</text>
</comment>
<dbReference type="PANTHER" id="PTHR22747">
    <property type="entry name" value="NUCLEOPLASMIN"/>
    <property type="match status" value="1"/>
</dbReference>
<feature type="region of interest" description="Disordered" evidence="4">
    <location>
        <begin position="119"/>
        <end position="261"/>
    </location>
</feature>
<comment type="similarity">
    <text evidence="2">Belongs to the nucleoplasmin family.</text>
</comment>
<evidence type="ECO:0000256" key="4">
    <source>
        <dbReference type="SAM" id="MobiDB-lite"/>
    </source>
</evidence>
<sequence length="261" mass="28363">MLQDWFFGTVLSKETSEYRWLPTFSEVDESCDSVDLKEDEDHHKTLELTMAVLSPDAKQGEVQEIEVSTKDSREADVAVTIAVLVGGSIYQSLLKVELPQVPATIRLKRGEGPVHLIGKEYVDRDIDPDEEAGEEEEGELDEAAEEELVVEPPVQKIDTKKRKKPETNGKAANSNKAKRSKVEAKNGTEDEDDEMDDEEDDMEDSDEDYEEEAPQARGKKAAKKGAATAADTAAAKKAAAAAKKAAGGSGKKAKKGAKAKA</sequence>